<feature type="domain" description="AB hydrolase-1" evidence="1">
    <location>
        <begin position="69"/>
        <end position="256"/>
    </location>
</feature>
<gene>
    <name evidence="2" type="ORF">CCOS864_01722</name>
</gene>
<reference evidence="3" key="1">
    <citation type="submission" date="2018-07" db="EMBL/GenBank/DDBJ databases">
        <authorList>
            <person name="Blom J."/>
        </authorList>
    </citation>
    <scope>NUCLEOTIDE SEQUENCE [LARGE SCALE GENOMIC DNA]</scope>
    <source>
        <strain evidence="3">CCOS 864</strain>
    </source>
</reference>
<dbReference type="EMBL" id="UIDD01000005">
    <property type="protein sequence ID" value="SUQ62283.1"/>
    <property type="molecule type" value="Genomic_DNA"/>
</dbReference>
<dbReference type="Pfam" id="PF12697">
    <property type="entry name" value="Abhydrolase_6"/>
    <property type="match status" value="1"/>
</dbReference>
<evidence type="ECO:0000259" key="1">
    <source>
        <dbReference type="Pfam" id="PF12697"/>
    </source>
</evidence>
<dbReference type="InterPro" id="IPR050228">
    <property type="entry name" value="Carboxylesterase_BioH"/>
</dbReference>
<organism evidence="2 3">
    <name type="scientific">Pseudomonas wadenswilerensis</name>
    <dbReference type="NCBI Taxonomy" id="1785161"/>
    <lineage>
        <taxon>Bacteria</taxon>
        <taxon>Pseudomonadati</taxon>
        <taxon>Pseudomonadota</taxon>
        <taxon>Gammaproteobacteria</taxon>
        <taxon>Pseudomonadales</taxon>
        <taxon>Pseudomonadaceae</taxon>
        <taxon>Pseudomonas</taxon>
    </lineage>
</organism>
<accession>A0A380SX01</accession>
<keyword evidence="2" id="KW-0378">Hydrolase</keyword>
<name>A0A380SX01_9PSED</name>
<dbReference type="PANTHER" id="PTHR43194">
    <property type="entry name" value="HYDROLASE ALPHA/BETA FOLD FAMILY"/>
    <property type="match status" value="1"/>
</dbReference>
<evidence type="ECO:0000313" key="3">
    <source>
        <dbReference type="Proteomes" id="UP000255177"/>
    </source>
</evidence>
<keyword evidence="3" id="KW-1185">Reference proteome</keyword>
<dbReference type="PANTHER" id="PTHR43194:SF2">
    <property type="entry name" value="PEROXISOMAL MEMBRANE PROTEIN LPX1"/>
    <property type="match status" value="1"/>
</dbReference>
<dbReference type="GO" id="GO:0016787">
    <property type="term" value="F:hydrolase activity"/>
    <property type="evidence" value="ECO:0007669"/>
    <property type="project" value="UniProtKB-KW"/>
</dbReference>
<dbReference type="InterPro" id="IPR029058">
    <property type="entry name" value="AB_hydrolase_fold"/>
</dbReference>
<dbReference type="AlphaFoldDB" id="A0A380SX01"/>
<evidence type="ECO:0000313" key="2">
    <source>
        <dbReference type="EMBL" id="SUQ62283.1"/>
    </source>
</evidence>
<sequence length="277" mass="30206">MNTLSWIRSVNGTLGHLAPEHVARKMRRAFMTPRNRPPRDWELPLLARAERITLRFGLSALRWGQGPTVLLMHGWEGRPTQFAHLIDSLVDAGYTAVALEGPAHGHSPGNEANVVLFARALLEAAAELPPLKAVVGHSMGGASMLLALQWGLRAEVAVSIAAPAQLLGVIRGFARHLGMPARARAAFIRQIERDVGVQISRLDVSGYQLELPGLIVHAEDDQLVPVDESDAIHRAWFDSRLLRLPDGGHLRVLADPQLREGVLALLQRSSSPARQSA</sequence>
<protein>
    <submittedName>
        <fullName evidence="2">Hydrolase</fullName>
    </submittedName>
</protein>
<dbReference type="SUPFAM" id="SSF53474">
    <property type="entry name" value="alpha/beta-Hydrolases"/>
    <property type="match status" value="1"/>
</dbReference>
<dbReference type="Proteomes" id="UP000255177">
    <property type="component" value="Unassembled WGS sequence"/>
</dbReference>
<dbReference type="RefSeq" id="WP_038994175.1">
    <property type="nucleotide sequence ID" value="NZ_CBCSFG010000016.1"/>
</dbReference>
<dbReference type="Gene3D" id="3.40.50.1820">
    <property type="entry name" value="alpha/beta hydrolase"/>
    <property type="match status" value="1"/>
</dbReference>
<dbReference type="InterPro" id="IPR000073">
    <property type="entry name" value="AB_hydrolase_1"/>
</dbReference>
<proteinExistence type="predicted"/>